<protein>
    <submittedName>
        <fullName evidence="7">Oligosaccharide flippase family protein</fullName>
    </submittedName>
</protein>
<name>A0ABU1AZS6_9BACT</name>
<keyword evidence="8" id="KW-1185">Reference proteome</keyword>
<dbReference type="Proteomes" id="UP001225316">
    <property type="component" value="Unassembled WGS sequence"/>
</dbReference>
<reference evidence="7 8" key="1">
    <citation type="submission" date="2023-04" db="EMBL/GenBank/DDBJ databases">
        <title>A novel bacteria isolated from coastal sediment.</title>
        <authorList>
            <person name="Liu X.-J."/>
            <person name="Du Z.-J."/>
        </authorList>
    </citation>
    <scope>NUCLEOTIDE SEQUENCE [LARGE SCALE GENOMIC DNA]</scope>
    <source>
        <strain evidence="7 8">SDUM461003</strain>
    </source>
</reference>
<organism evidence="7 8">
    <name type="scientific">Thalassobacterium maritimum</name>
    <dbReference type="NCBI Taxonomy" id="3041265"/>
    <lineage>
        <taxon>Bacteria</taxon>
        <taxon>Pseudomonadati</taxon>
        <taxon>Verrucomicrobiota</taxon>
        <taxon>Opitutia</taxon>
        <taxon>Puniceicoccales</taxon>
        <taxon>Coraliomargaritaceae</taxon>
        <taxon>Thalassobacterium</taxon>
    </lineage>
</organism>
<evidence type="ECO:0000313" key="8">
    <source>
        <dbReference type="Proteomes" id="UP001225316"/>
    </source>
</evidence>
<keyword evidence="2" id="KW-1003">Cell membrane</keyword>
<evidence type="ECO:0000256" key="5">
    <source>
        <dbReference type="ARBA" id="ARBA00023136"/>
    </source>
</evidence>
<evidence type="ECO:0000256" key="3">
    <source>
        <dbReference type="ARBA" id="ARBA00022692"/>
    </source>
</evidence>
<feature type="transmembrane region" description="Helical" evidence="6">
    <location>
        <begin position="346"/>
        <end position="368"/>
    </location>
</feature>
<dbReference type="Pfam" id="PF13440">
    <property type="entry name" value="Polysacc_synt_3"/>
    <property type="match status" value="1"/>
</dbReference>
<feature type="transmembrane region" description="Helical" evidence="6">
    <location>
        <begin position="92"/>
        <end position="114"/>
    </location>
</feature>
<keyword evidence="5 6" id="KW-0472">Membrane</keyword>
<feature type="transmembrane region" description="Helical" evidence="6">
    <location>
        <begin position="275"/>
        <end position="293"/>
    </location>
</feature>
<evidence type="ECO:0000313" key="7">
    <source>
        <dbReference type="EMBL" id="MDQ8209162.1"/>
    </source>
</evidence>
<feature type="transmembrane region" description="Helical" evidence="6">
    <location>
        <begin position="23"/>
        <end position="41"/>
    </location>
</feature>
<dbReference type="RefSeq" id="WP_308951994.1">
    <property type="nucleotide sequence ID" value="NZ_JARXHW010000054.1"/>
</dbReference>
<dbReference type="PANTHER" id="PTHR30250:SF28">
    <property type="entry name" value="POLYSACCHARIDE BIOSYNTHESIS PROTEIN"/>
    <property type="match status" value="1"/>
</dbReference>
<keyword evidence="4 6" id="KW-1133">Transmembrane helix</keyword>
<gene>
    <name evidence="7" type="ORF">QEH52_16670</name>
</gene>
<evidence type="ECO:0000256" key="1">
    <source>
        <dbReference type="ARBA" id="ARBA00004651"/>
    </source>
</evidence>
<feature type="transmembrane region" description="Helical" evidence="6">
    <location>
        <begin position="314"/>
        <end position="334"/>
    </location>
</feature>
<proteinExistence type="predicted"/>
<evidence type="ECO:0000256" key="4">
    <source>
        <dbReference type="ARBA" id="ARBA00022989"/>
    </source>
</evidence>
<keyword evidence="3 6" id="KW-0812">Transmembrane</keyword>
<feature type="transmembrane region" description="Helical" evidence="6">
    <location>
        <begin position="375"/>
        <end position="393"/>
    </location>
</feature>
<feature type="transmembrane region" description="Helical" evidence="6">
    <location>
        <begin position="229"/>
        <end position="255"/>
    </location>
</feature>
<dbReference type="EMBL" id="JARXHW010000054">
    <property type="protein sequence ID" value="MDQ8209162.1"/>
    <property type="molecule type" value="Genomic_DNA"/>
</dbReference>
<accession>A0ABU1AZS6</accession>
<dbReference type="InterPro" id="IPR050833">
    <property type="entry name" value="Poly_Biosynth_Transport"/>
</dbReference>
<comment type="caution">
    <text evidence="7">The sequence shown here is derived from an EMBL/GenBank/DDBJ whole genome shotgun (WGS) entry which is preliminary data.</text>
</comment>
<comment type="subcellular location">
    <subcellularLocation>
        <location evidence="1">Cell membrane</location>
        <topology evidence="1">Multi-pass membrane protein</topology>
    </subcellularLocation>
</comment>
<dbReference type="PANTHER" id="PTHR30250">
    <property type="entry name" value="PST FAMILY PREDICTED COLANIC ACID TRANSPORTER"/>
    <property type="match status" value="1"/>
</dbReference>
<sequence length="435" mass="47084">MNLSKIVSELRQKFLTDSFSQSVAKLAGGAAIAQALTLAVSPVLSRLYDPGDFGVLGVFASFTAIATMFAALRYEQAIPLADSDEEATNVALLSVFVLISLCVIGLAVLSYTVIAGYPMLDGLPPAYLLLLPFSVFAGSIYRIFVNLTIRSKNYGPIATTKLYQSVGQVVVQLGLGLWRPHPLGLIAGFIVSQGGGSLTLFAKNKAKGSLLKKVSGSSIRHVARKFKEFPLVLSWAILLNSAAMHLPGVLIAKYYGVGAAGLFYLSRRVLGAPMVLLRTSVSQVFLGEASSLYRENPVKLNALFHSTSRKLLKMGSLVCIPAAVVSPYLFPLVFGANWTMAGQITQILALFQLCQFTIGPLMQVLIIIGRRKTQLMLDVVRFSLVILSFYITSLTDRGVLFALMIYVLTASLFYGLNYLYISTLLKRASENGHSS</sequence>
<evidence type="ECO:0000256" key="6">
    <source>
        <dbReference type="SAM" id="Phobius"/>
    </source>
</evidence>
<evidence type="ECO:0000256" key="2">
    <source>
        <dbReference type="ARBA" id="ARBA00022475"/>
    </source>
</evidence>
<feature type="transmembrane region" description="Helical" evidence="6">
    <location>
        <begin position="126"/>
        <end position="144"/>
    </location>
</feature>
<feature type="transmembrane region" description="Helical" evidence="6">
    <location>
        <begin position="53"/>
        <end position="72"/>
    </location>
</feature>
<feature type="transmembrane region" description="Helical" evidence="6">
    <location>
        <begin position="399"/>
        <end position="421"/>
    </location>
</feature>